<dbReference type="InterPro" id="IPR042184">
    <property type="entry name" value="YqeY/Aim41_N"/>
</dbReference>
<dbReference type="AlphaFoldDB" id="A0A2M6WJS7"/>
<dbReference type="SUPFAM" id="SSF89095">
    <property type="entry name" value="GatB/YqeY motif"/>
    <property type="match status" value="1"/>
</dbReference>
<dbReference type="GO" id="GO:0016740">
    <property type="term" value="F:transferase activity"/>
    <property type="evidence" value="ECO:0007669"/>
    <property type="project" value="UniProtKB-KW"/>
</dbReference>
<gene>
    <name evidence="1" type="ORF">COU06_02195</name>
</gene>
<dbReference type="EMBL" id="PFAY01000018">
    <property type="protein sequence ID" value="PIT93019.1"/>
    <property type="molecule type" value="Genomic_DNA"/>
</dbReference>
<proteinExistence type="predicted"/>
<evidence type="ECO:0000313" key="1">
    <source>
        <dbReference type="EMBL" id="PIT93019.1"/>
    </source>
</evidence>
<name>A0A2M6WJS7_9BACT</name>
<protein>
    <submittedName>
        <fullName evidence="1">Aspartyl-tRNA amidotransferase</fullName>
    </submittedName>
</protein>
<evidence type="ECO:0000313" key="2">
    <source>
        <dbReference type="Proteomes" id="UP000229112"/>
    </source>
</evidence>
<comment type="caution">
    <text evidence="1">The sequence shown here is derived from an EMBL/GenBank/DDBJ whole genome shotgun (WGS) entry which is preliminary data.</text>
</comment>
<dbReference type="PANTHER" id="PTHR28055:SF1">
    <property type="entry name" value="ALTERED INHERITANCE OF MITOCHONDRIA PROTEIN 41, MITOCHONDRIAL"/>
    <property type="match status" value="1"/>
</dbReference>
<keyword evidence="1" id="KW-0808">Transferase</keyword>
<dbReference type="InterPro" id="IPR019004">
    <property type="entry name" value="YqeY/Aim41"/>
</dbReference>
<dbReference type="Proteomes" id="UP000229112">
    <property type="component" value="Unassembled WGS sequence"/>
</dbReference>
<sequence length="150" mass="16831">MTLSEKIIEDIKTAMKSKDQDQLLVLRGLNSAIKNKLIDRKEQDSTIEVLSEEDSLSVILSEAKKRKDAVLIYAQAGRDDLVNKEKEELQIIEKYLPAQLSKEEVSEKIKSILDNNPEVKEIGPAMGLVMKELKGKADASLVSEVLKSFF</sequence>
<dbReference type="Pfam" id="PF09424">
    <property type="entry name" value="YqeY"/>
    <property type="match status" value="1"/>
</dbReference>
<reference evidence="2" key="1">
    <citation type="submission" date="2017-09" db="EMBL/GenBank/DDBJ databases">
        <title>Depth-based differentiation of microbial function through sediment-hosted aquifers and enrichment of novel symbionts in the deep terrestrial subsurface.</title>
        <authorList>
            <person name="Probst A.J."/>
            <person name="Ladd B."/>
            <person name="Jarett J.K."/>
            <person name="Geller-Mcgrath D.E."/>
            <person name="Sieber C.M.K."/>
            <person name="Emerson J.B."/>
            <person name="Anantharaman K."/>
            <person name="Thomas B.C."/>
            <person name="Malmstrom R."/>
            <person name="Stieglmeier M."/>
            <person name="Klingl A."/>
            <person name="Woyke T."/>
            <person name="Ryan C.M."/>
            <person name="Banfield J.F."/>
        </authorList>
    </citation>
    <scope>NUCLEOTIDE SEQUENCE [LARGE SCALE GENOMIC DNA]</scope>
</reference>
<dbReference type="Gene3D" id="1.10.10.410">
    <property type="match status" value="1"/>
</dbReference>
<dbReference type="PANTHER" id="PTHR28055">
    <property type="entry name" value="ALTERED INHERITANCE OF MITOCHONDRIA PROTEIN 41, MITOCHONDRIAL"/>
    <property type="match status" value="1"/>
</dbReference>
<dbReference type="GO" id="GO:0016884">
    <property type="term" value="F:carbon-nitrogen ligase activity, with glutamine as amido-N-donor"/>
    <property type="evidence" value="ECO:0007669"/>
    <property type="project" value="InterPro"/>
</dbReference>
<accession>A0A2M6WJS7</accession>
<dbReference type="InterPro" id="IPR003789">
    <property type="entry name" value="Asn/Gln_tRNA_amidoTrase-B-like"/>
</dbReference>
<dbReference type="InterPro" id="IPR023168">
    <property type="entry name" value="GatB_Yqey_C_2"/>
</dbReference>
<dbReference type="Gene3D" id="1.10.1510.10">
    <property type="entry name" value="Uncharacterised protein YqeY/AIM41 PF09424, N-terminal domain"/>
    <property type="match status" value="1"/>
</dbReference>
<organism evidence="1 2">
    <name type="scientific">Candidatus Harrisonbacteria bacterium CG10_big_fil_rev_8_21_14_0_10_38_8</name>
    <dbReference type="NCBI Taxonomy" id="1974582"/>
    <lineage>
        <taxon>Bacteria</taxon>
        <taxon>Candidatus Harrisoniibacteriota</taxon>
    </lineage>
</organism>